<dbReference type="Pfam" id="PF19295">
    <property type="entry name" value="SufBD_N"/>
    <property type="match status" value="1"/>
</dbReference>
<dbReference type="RefSeq" id="WP_014083260.1">
    <property type="nucleotide sequence ID" value="NC_016001.1"/>
</dbReference>
<dbReference type="PANTHER" id="PTHR43575:SF1">
    <property type="entry name" value="PROTEIN ABCI7, CHLOROPLASTIC"/>
    <property type="match status" value="1"/>
</dbReference>
<feature type="domain" description="SUF system FeS cluster assembly SufBD N-terminal" evidence="3">
    <location>
        <begin position="21"/>
        <end position="168"/>
    </location>
</feature>
<organism evidence="4 5">
    <name type="scientific">Flavobacterium branchiophilum (strain FL-15)</name>
    <dbReference type="NCBI Taxonomy" id="1034807"/>
    <lineage>
        <taxon>Bacteria</taxon>
        <taxon>Pseudomonadati</taxon>
        <taxon>Bacteroidota</taxon>
        <taxon>Flavobacteriia</taxon>
        <taxon>Flavobacteriales</taxon>
        <taxon>Flavobacteriaceae</taxon>
        <taxon>Flavobacterium</taxon>
    </lineage>
</organism>
<keyword evidence="5" id="KW-1185">Reference proteome</keyword>
<reference evidence="4 5" key="1">
    <citation type="journal article" date="2011" name="Appl. Environ. Microbiol.">
        <title>Complete genome sequence of the fish pathogen Flavobacterium branchiophilum.</title>
        <authorList>
            <consortium name="1:IP"/>
            <consortium name="Microbial Evolutionary Genomics,F-75015 Paris"/>
            <consortium name="France 2:CNRS"/>
            <consortium name="URA2171"/>
            <consortium name="F-75015 Paris,France 3:Unite de Virologie et Immunologie Mol."/>
            <consortium name="INRA,78352 Jouy en Josas Cedex"/>
            <consortium name="France. 4:Unite de Mathemathique"/>
            <consortium name="Informatique et Genome,INRA"/>
            <consortium name="78352 Jouy en Josas Cedex"/>
            <consortium name="France. 5:CEA/Genoscope"/>
            <consortium name="Evry"/>
            <consortium name="France"/>
            <person name="Touchon M."/>
            <person name="Barbier P."/>
            <person name="Bernardet J.F."/>
            <person name="Loux V."/>
            <person name="Vacherie B."/>
            <person name="Barbe V."/>
            <person name="Rocha E.P."/>
            <person name="Duchaud E."/>
        </authorList>
    </citation>
    <scope>NUCLEOTIDE SEQUENCE [LARGE SCALE GENOMIC DNA]</scope>
    <source>
        <strain evidence="4 5">FL-15</strain>
    </source>
</reference>
<dbReference type="HOGENOM" id="CLU_026231_5_2_10"/>
<evidence type="ECO:0000259" key="3">
    <source>
        <dbReference type="Pfam" id="PF19295"/>
    </source>
</evidence>
<dbReference type="InterPro" id="IPR055346">
    <property type="entry name" value="Fe-S_cluster_assembly_SufBD"/>
</dbReference>
<evidence type="ECO:0000313" key="5">
    <source>
        <dbReference type="Proteomes" id="UP000009186"/>
    </source>
</evidence>
<accession>G2Z618</accession>
<sequence length="438" mass="49492">MELKEKLLASFMAFEERVDVQTELHDLRTSAIKNFENKGFPTKKEEAWKYTSLNALLKNDFSVFPKKENAIEFKDVKKYFLHEIDTYKIVFIDGIFSSHLSATTHDGLDVCLMSSALTKPKYKMIIDTYFNQIASKEESLTSLNTAFSLEGAYINIPKSKVVEKPIEIIYFSTGNEAALMVQPRNLVIVGENAYVQIVERHQSLNSNPVLTNAVTEIFAQKRAIVDYYKVQNDLQTASLIDNTYIAQKQESHVAVHTFSFGGNITRNNLNFYHQGERIDSTLKGITIIGDKQHVDHYTLVQHATPNCESHQNYKTILNDSATGVFNGKIFVEKEAQKTDAFQQNNNILIGDKATINAKPQLEIFADDVKCSHGCTIGQLDESALFYMQQRGIPKKEAKALLMYAFTSEVTNSVKIPELKAKIARIIADKLNVNMGFDL</sequence>
<dbReference type="Pfam" id="PF01458">
    <property type="entry name" value="SUFBD_core"/>
    <property type="match status" value="1"/>
</dbReference>
<dbReference type="NCBIfam" id="TIGR01981">
    <property type="entry name" value="sufD"/>
    <property type="match status" value="1"/>
</dbReference>
<protein>
    <submittedName>
        <fullName evidence="4">Fe-S assembly protein, SufD</fullName>
    </submittedName>
</protein>
<dbReference type="eggNOG" id="COG0719">
    <property type="taxonomic scope" value="Bacteria"/>
</dbReference>
<dbReference type="AlphaFoldDB" id="G2Z618"/>
<dbReference type="STRING" id="1034807.FBFL15_0672"/>
<evidence type="ECO:0000313" key="4">
    <source>
        <dbReference type="EMBL" id="CCB68781.1"/>
    </source>
</evidence>
<dbReference type="InterPro" id="IPR037284">
    <property type="entry name" value="SUF_FeS_clus_asmbl_SufBD_sf"/>
</dbReference>
<name>G2Z618_FLABF</name>
<dbReference type="SUPFAM" id="SSF101960">
    <property type="entry name" value="Stabilizer of iron transporter SufD"/>
    <property type="match status" value="1"/>
</dbReference>
<comment type="similarity">
    <text evidence="1">Belongs to the iron-sulfur cluster assembly SufBD family.</text>
</comment>
<dbReference type="KEGG" id="fbr:FBFL15_0672"/>
<evidence type="ECO:0000259" key="2">
    <source>
        <dbReference type="Pfam" id="PF01458"/>
    </source>
</evidence>
<dbReference type="EMBL" id="FQ859183">
    <property type="protein sequence ID" value="CCB68781.1"/>
    <property type="molecule type" value="Genomic_DNA"/>
</dbReference>
<gene>
    <name evidence="4" type="primary">sufD</name>
    <name evidence="4" type="ordered locus">FBFL15_0672</name>
</gene>
<evidence type="ECO:0000256" key="1">
    <source>
        <dbReference type="ARBA" id="ARBA00043967"/>
    </source>
</evidence>
<proteinExistence type="inferred from homology"/>
<feature type="domain" description="SUF system FeS cluster assembly SufBD core" evidence="2">
    <location>
        <begin position="175"/>
        <end position="405"/>
    </location>
</feature>
<dbReference type="InterPro" id="IPR011542">
    <property type="entry name" value="SUF_FeS_clus_asmbl_SufD"/>
</dbReference>
<dbReference type="InterPro" id="IPR000825">
    <property type="entry name" value="SUF_FeS_clus_asmbl_SufBD_core"/>
</dbReference>
<dbReference type="PANTHER" id="PTHR43575">
    <property type="entry name" value="PROTEIN ABCI7, CHLOROPLASTIC"/>
    <property type="match status" value="1"/>
</dbReference>
<dbReference type="GO" id="GO:0016226">
    <property type="term" value="P:iron-sulfur cluster assembly"/>
    <property type="evidence" value="ECO:0007669"/>
    <property type="project" value="InterPro"/>
</dbReference>
<dbReference type="Proteomes" id="UP000009186">
    <property type="component" value="Chromosome"/>
</dbReference>
<dbReference type="InterPro" id="IPR045595">
    <property type="entry name" value="SufBD_N"/>
</dbReference>